<dbReference type="AlphaFoldDB" id="A0A199XSD1"/>
<evidence type="ECO:0000313" key="2">
    <source>
        <dbReference type="EMBL" id="OAZ04327.1"/>
    </source>
</evidence>
<proteinExistence type="predicted"/>
<evidence type="ECO:0000313" key="3">
    <source>
        <dbReference type="Proteomes" id="UP000093807"/>
    </source>
</evidence>
<organism evidence="2 3">
    <name type="scientific">Flavobacterium succinicans</name>
    <dbReference type="NCBI Taxonomy" id="29536"/>
    <lineage>
        <taxon>Bacteria</taxon>
        <taxon>Pseudomonadati</taxon>
        <taxon>Bacteroidota</taxon>
        <taxon>Flavobacteriia</taxon>
        <taxon>Flavobacteriales</taxon>
        <taxon>Flavobacteriaceae</taxon>
        <taxon>Flavobacterium</taxon>
    </lineage>
</organism>
<dbReference type="EMBL" id="JMTM01000035">
    <property type="protein sequence ID" value="OAZ04327.1"/>
    <property type="molecule type" value="Genomic_DNA"/>
</dbReference>
<name>A0A199XSD1_9FLAO</name>
<feature type="chain" id="PRO_5008286877" evidence="1">
    <location>
        <begin position="19"/>
        <end position="113"/>
    </location>
</feature>
<evidence type="ECO:0000256" key="1">
    <source>
        <dbReference type="SAM" id="SignalP"/>
    </source>
</evidence>
<keyword evidence="3" id="KW-1185">Reference proteome</keyword>
<dbReference type="OrthoDB" id="1375620at2"/>
<comment type="caution">
    <text evidence="2">The sequence shown here is derived from an EMBL/GenBank/DDBJ whole genome shotgun (WGS) entry which is preliminary data.</text>
</comment>
<protein>
    <submittedName>
        <fullName evidence="2">Uncharacterized protein</fullName>
    </submittedName>
</protein>
<dbReference type="Proteomes" id="UP000093807">
    <property type="component" value="Unassembled WGS sequence"/>
</dbReference>
<sequence length="113" mass="12712">MKFLGKIVLFSVFLFCLAKGENKSQSVAITATQEESNLLQQLSNTSFFIQPTTVDFTVVSQRFYTPSFALCSVVYFTLSLATTEEVAAKAFSSKSINRVPNVSFLLFPVHYFW</sequence>
<reference evidence="2 3" key="1">
    <citation type="submission" date="2016-06" db="EMBL/GenBank/DDBJ databases">
        <title>Draft genome sequence of Flavobacterium succinicans strain DD5b.</title>
        <authorList>
            <person name="Poehlein A."/>
            <person name="Daniel R."/>
            <person name="Simeonova D.D."/>
        </authorList>
    </citation>
    <scope>NUCLEOTIDE SEQUENCE [LARGE SCALE GENOMIC DNA]</scope>
    <source>
        <strain evidence="2 3">DD5b</strain>
    </source>
</reference>
<dbReference type="PATRIC" id="fig|29536.5.peg.1392"/>
<keyword evidence="1" id="KW-0732">Signal</keyword>
<dbReference type="RefSeq" id="WP_064715135.1">
    <property type="nucleotide sequence ID" value="NZ_JMTM01000035.1"/>
</dbReference>
<accession>A0A199XSD1</accession>
<gene>
    <name evidence="2" type="ORF">FLB_13220</name>
</gene>
<feature type="signal peptide" evidence="1">
    <location>
        <begin position="1"/>
        <end position="18"/>
    </location>
</feature>